<organism evidence="3 4">
    <name type="scientific">Mytilus galloprovincialis</name>
    <name type="common">Mediterranean mussel</name>
    <dbReference type="NCBI Taxonomy" id="29158"/>
    <lineage>
        <taxon>Eukaryota</taxon>
        <taxon>Metazoa</taxon>
        <taxon>Spiralia</taxon>
        <taxon>Lophotrochozoa</taxon>
        <taxon>Mollusca</taxon>
        <taxon>Bivalvia</taxon>
        <taxon>Autobranchia</taxon>
        <taxon>Pteriomorphia</taxon>
        <taxon>Mytilida</taxon>
        <taxon>Mytiloidea</taxon>
        <taxon>Mytilidae</taxon>
        <taxon>Mytilinae</taxon>
        <taxon>Mytilus</taxon>
    </lineage>
</organism>
<dbReference type="Pfam" id="PF20720">
    <property type="entry name" value="nSTAND3"/>
    <property type="match status" value="1"/>
</dbReference>
<dbReference type="Proteomes" id="UP000596742">
    <property type="component" value="Unassembled WGS sequence"/>
</dbReference>
<dbReference type="InterPro" id="IPR049050">
    <property type="entry name" value="nSTAND3"/>
</dbReference>
<protein>
    <recommendedName>
        <fullName evidence="2">Novel STAND NTPase 3 domain-containing protein</fullName>
    </recommendedName>
</protein>
<dbReference type="OrthoDB" id="6092734at2759"/>
<evidence type="ECO:0000256" key="1">
    <source>
        <dbReference type="SAM" id="SignalP"/>
    </source>
</evidence>
<feature type="domain" description="Novel STAND NTPase 3" evidence="2">
    <location>
        <begin position="30"/>
        <end position="178"/>
    </location>
</feature>
<gene>
    <name evidence="3" type="ORF">MGAL_10B073789</name>
</gene>
<sequence>MICFTMSMYIFLMTAWTKALIKKHREDSTYIETRAVGCAEDILNENNILILVSKAGGGKSKLCLQLAHIYSEKQYKPMLFSNTKKIKTGLISSKCFVILEDIFGGTNLEFDDDIHKSTLDILSACPENETKFVLTMRTNGEAYKHIFSKHKIFKNNIINLDKIILTTSEKRKIFLKHLTVNNLSICKCDFTTEQVCCNQVINLDGSIQVGRKLFEEIITLVPDTHVGFPQACNVFSSNKQMSKLGLNFFENTTKSQIEEFKKMKLKALNDNWTMYQYCILVYTAIKGYFDLSDPDNILITNILSALEFDKTHIPVELKQLLTKLDGKFFVQGWLQKDYMENTIIPAYFFKHTTILEAVLLSYGDNFLKNMSFSELECQVYKCPAQLKVIKEYVRPKGYKILPTEQEFTISVGSDLLIQGLVEFLKSDRNAIEIGKYLHKVALKSSYDNLIASFFERANLNSFQGLTIERLLDGLTKRGSCSLFSIHHRNILYQYINYISFQVFIKDVRPARLQQIGDEFFKFSHEVLIRRLISYMVPTIDSDVKTNGDDVGKYIRKTAILERNDTFVKSFFMDLDQELFYFDQPIHFYDQIINEKSGGNLEHLPIERKHTLLCQLNNILDGLTDCCKCSLFMKFHPTICERYALFGSLNFILMFLKYNILECVSINNDVMSYIILSRINACDYYYVQHMTGNCLRDVMKTSNKEYSLHFEGDPSIRIGQFLGQHKSNKLIKSILSNICFITNENGKSLCCSKLSAGNKLSYGYMSPLTMKHLLEGLHNINDTRPQELPLCCEAFFRKFVFVYSSIPTFLKYCRPILSHEKNNSEFVDVENSVLAMKLITSLREFNDFYSETDICKRFGLSGNDAVVLKTDNFMYYLDSNYFDQSVIRDIGSYVYNHGILKGNVSFIDSVIQTLKSHVDNRITNIITNEDVLITLPKPPTLTFTRLELFKSGLTNDVERLDEVKRLAPQLLEQVRRAQALCESN</sequence>
<evidence type="ECO:0000313" key="3">
    <source>
        <dbReference type="EMBL" id="VDI15402.1"/>
    </source>
</evidence>
<dbReference type="AlphaFoldDB" id="A0A8B6D995"/>
<accession>A0A8B6D995</accession>
<keyword evidence="1" id="KW-0732">Signal</keyword>
<proteinExistence type="predicted"/>
<reference evidence="3" key="1">
    <citation type="submission" date="2018-11" db="EMBL/GenBank/DDBJ databases">
        <authorList>
            <person name="Alioto T."/>
            <person name="Alioto T."/>
        </authorList>
    </citation>
    <scope>NUCLEOTIDE SEQUENCE</scope>
</reference>
<dbReference type="EMBL" id="UYJE01002974">
    <property type="protein sequence ID" value="VDI15402.1"/>
    <property type="molecule type" value="Genomic_DNA"/>
</dbReference>
<feature type="chain" id="PRO_5032900477" description="Novel STAND NTPase 3 domain-containing protein" evidence="1">
    <location>
        <begin position="20"/>
        <end position="983"/>
    </location>
</feature>
<feature type="signal peptide" evidence="1">
    <location>
        <begin position="1"/>
        <end position="19"/>
    </location>
</feature>
<evidence type="ECO:0000259" key="2">
    <source>
        <dbReference type="Pfam" id="PF20720"/>
    </source>
</evidence>
<evidence type="ECO:0000313" key="4">
    <source>
        <dbReference type="Proteomes" id="UP000596742"/>
    </source>
</evidence>
<name>A0A8B6D995_MYTGA</name>
<keyword evidence="4" id="KW-1185">Reference proteome</keyword>
<comment type="caution">
    <text evidence="3">The sequence shown here is derived from an EMBL/GenBank/DDBJ whole genome shotgun (WGS) entry which is preliminary data.</text>
</comment>